<dbReference type="GO" id="GO:0005829">
    <property type="term" value="C:cytosol"/>
    <property type="evidence" value="ECO:0007669"/>
    <property type="project" value="TreeGrafter"/>
</dbReference>
<dbReference type="GO" id="GO:0042147">
    <property type="term" value="P:retrograde transport, endosome to Golgi"/>
    <property type="evidence" value="ECO:0007669"/>
    <property type="project" value="TreeGrafter"/>
</dbReference>
<proteinExistence type="predicted"/>
<dbReference type="GO" id="GO:0000139">
    <property type="term" value="C:Golgi membrane"/>
    <property type="evidence" value="ECO:0007669"/>
    <property type="project" value="TreeGrafter"/>
</dbReference>
<dbReference type="InterPro" id="IPR040096">
    <property type="entry name" value="Ric1"/>
</dbReference>
<evidence type="ECO:0000313" key="1">
    <source>
        <dbReference type="EMBL" id="VDN39768.1"/>
    </source>
</evidence>
<organism evidence="1 2">
    <name type="scientific">Dibothriocephalus latus</name>
    <name type="common">Fish tapeworm</name>
    <name type="synonym">Diphyllobothrium latum</name>
    <dbReference type="NCBI Taxonomy" id="60516"/>
    <lineage>
        <taxon>Eukaryota</taxon>
        <taxon>Metazoa</taxon>
        <taxon>Spiralia</taxon>
        <taxon>Lophotrochozoa</taxon>
        <taxon>Platyhelminthes</taxon>
        <taxon>Cestoda</taxon>
        <taxon>Eucestoda</taxon>
        <taxon>Diphyllobothriidea</taxon>
        <taxon>Diphyllobothriidae</taxon>
        <taxon>Dibothriocephalus</taxon>
    </lineage>
</organism>
<dbReference type="AlphaFoldDB" id="A0A3P7NUT8"/>
<evidence type="ECO:0000313" key="2">
    <source>
        <dbReference type="Proteomes" id="UP000281553"/>
    </source>
</evidence>
<dbReference type="GO" id="GO:0034066">
    <property type="term" value="C:Ric1-Rgp1 guanyl-nucleotide exchange factor complex"/>
    <property type="evidence" value="ECO:0007669"/>
    <property type="project" value="InterPro"/>
</dbReference>
<accession>A0A3P7NUT8</accession>
<dbReference type="OrthoDB" id="67540at2759"/>
<protein>
    <submittedName>
        <fullName evidence="1">Uncharacterized protein</fullName>
    </submittedName>
</protein>
<reference evidence="1 2" key="1">
    <citation type="submission" date="2018-11" db="EMBL/GenBank/DDBJ databases">
        <authorList>
            <consortium name="Pathogen Informatics"/>
        </authorList>
    </citation>
    <scope>NUCLEOTIDE SEQUENCE [LARGE SCALE GENOMIC DNA]</scope>
</reference>
<dbReference type="PANTHER" id="PTHR22746:SF10">
    <property type="entry name" value="GUANINE NUCLEOTIDE EXCHANGE FACTOR SUBUNIT RIC1"/>
    <property type="match status" value="1"/>
</dbReference>
<dbReference type="PANTHER" id="PTHR22746">
    <property type="entry name" value="RAB6A-GEF COMPLEX PARTNER PROTEIN 1"/>
    <property type="match status" value="1"/>
</dbReference>
<sequence>MEQAFEVHAGLAWWRRYVVFSAFNHRNGRCELRAYPSTEKLDDTFASLFLLDAAIRPLTLDVVCNQLLVFSTDGHFRTFFLSFAATKTSVLFSPGLAVNLSTFLPHPACLTRICPLSTTQPNVPHTPVPATATPASDSELNTSILFLYAGNLLLFSTAALSSISADEQTYFSDFLTGFTKQESTVQKYVSSTSLTDCSSLRSLSSLLPNFQMPHKNSVILSKKQFCPCLGYAYVCKV</sequence>
<dbReference type="Proteomes" id="UP000281553">
    <property type="component" value="Unassembled WGS sequence"/>
</dbReference>
<keyword evidence="2" id="KW-1185">Reference proteome</keyword>
<gene>
    <name evidence="1" type="ORF">DILT_LOCUS18006</name>
</gene>
<dbReference type="GO" id="GO:0006886">
    <property type="term" value="P:intracellular protein transport"/>
    <property type="evidence" value="ECO:0007669"/>
    <property type="project" value="InterPro"/>
</dbReference>
<name>A0A3P7NUT8_DIBLA</name>
<dbReference type="EMBL" id="UYRU01096555">
    <property type="protein sequence ID" value="VDN39768.1"/>
    <property type="molecule type" value="Genomic_DNA"/>
</dbReference>